<evidence type="ECO:0000256" key="1">
    <source>
        <dbReference type="SAM" id="Phobius"/>
    </source>
</evidence>
<dbReference type="OrthoDB" id="240299at2157"/>
<keyword evidence="1" id="KW-0812">Transmembrane</keyword>
<feature type="transmembrane region" description="Helical" evidence="1">
    <location>
        <begin position="112"/>
        <end position="130"/>
    </location>
</feature>
<protein>
    <submittedName>
        <fullName evidence="2">Uncharacterized protein</fullName>
    </submittedName>
</protein>
<dbReference type="Proteomes" id="UP000199062">
    <property type="component" value="Unassembled WGS sequence"/>
</dbReference>
<reference evidence="2 3" key="1">
    <citation type="submission" date="2016-10" db="EMBL/GenBank/DDBJ databases">
        <authorList>
            <person name="de Groot N.N."/>
        </authorList>
    </citation>
    <scope>NUCLEOTIDE SEQUENCE [LARGE SCALE GENOMIC DNA]</scope>
    <source>
        <strain evidence="2 3">CGMCC 1.10457</strain>
    </source>
</reference>
<proteinExistence type="predicted"/>
<accession>A0A1I6KBJ7</accession>
<sequence>MALQPPFSDARPWMLAGYAFIAFIIALRILVAYWVYRDASARGSSNPRSWGVWVVIVDLVLLSYLYNRWRKLGEREYPRTARDRAVETTVVAGYGAFIGGALLAPVDFLLTPLYTLGLLAVTLPLAYLLVYRGGWARLRGAA</sequence>
<dbReference type="EMBL" id="FOZK01000001">
    <property type="protein sequence ID" value="SFR88566.1"/>
    <property type="molecule type" value="Genomic_DNA"/>
</dbReference>
<name>A0A1I6KBJ7_9EURY</name>
<dbReference type="AlphaFoldDB" id="A0A1I6KBJ7"/>
<feature type="transmembrane region" description="Helical" evidence="1">
    <location>
        <begin position="86"/>
        <end position="106"/>
    </location>
</feature>
<feature type="transmembrane region" description="Helical" evidence="1">
    <location>
        <begin position="48"/>
        <end position="66"/>
    </location>
</feature>
<dbReference type="RefSeq" id="WP_089813565.1">
    <property type="nucleotide sequence ID" value="NZ_FOZK01000001.1"/>
</dbReference>
<keyword evidence="3" id="KW-1185">Reference proteome</keyword>
<gene>
    <name evidence="2" type="ORF">SAMN05216559_0505</name>
</gene>
<evidence type="ECO:0000313" key="3">
    <source>
        <dbReference type="Proteomes" id="UP000199062"/>
    </source>
</evidence>
<organism evidence="2 3">
    <name type="scientific">Halomicrobium zhouii</name>
    <dbReference type="NCBI Taxonomy" id="767519"/>
    <lineage>
        <taxon>Archaea</taxon>
        <taxon>Methanobacteriati</taxon>
        <taxon>Methanobacteriota</taxon>
        <taxon>Stenosarchaea group</taxon>
        <taxon>Halobacteria</taxon>
        <taxon>Halobacteriales</taxon>
        <taxon>Haloarculaceae</taxon>
        <taxon>Halomicrobium</taxon>
    </lineage>
</organism>
<keyword evidence="1" id="KW-0472">Membrane</keyword>
<evidence type="ECO:0000313" key="2">
    <source>
        <dbReference type="EMBL" id="SFR88566.1"/>
    </source>
</evidence>
<feature type="transmembrane region" description="Helical" evidence="1">
    <location>
        <begin position="12"/>
        <end position="36"/>
    </location>
</feature>
<dbReference type="STRING" id="767519.SAMN05216559_0505"/>
<keyword evidence="1" id="KW-1133">Transmembrane helix</keyword>